<dbReference type="Proteomes" id="UP000075606">
    <property type="component" value="Unassembled WGS sequence"/>
</dbReference>
<proteinExistence type="predicted"/>
<gene>
    <name evidence="1" type="ORF">AWW68_19365</name>
</gene>
<dbReference type="STRING" id="333140.AWW68_19365"/>
<comment type="caution">
    <text evidence="1">The sequence shown here is derived from an EMBL/GenBank/DDBJ whole genome shotgun (WGS) entry which is preliminary data.</text>
</comment>
<reference evidence="1 2" key="1">
    <citation type="submission" date="2016-01" db="EMBL/GenBank/DDBJ databases">
        <title>Genome sequencing of Roseivirga spongicola UST030701-084.</title>
        <authorList>
            <person name="Selvaratnam C."/>
            <person name="Thevarajoo S."/>
            <person name="Goh K.M."/>
            <person name="Ee R."/>
            <person name="Chan K.-G."/>
            <person name="Chong C.S."/>
        </authorList>
    </citation>
    <scope>NUCLEOTIDE SEQUENCE [LARGE SCALE GENOMIC DNA]</scope>
    <source>
        <strain evidence="1 2">UST030701-084</strain>
    </source>
</reference>
<dbReference type="AlphaFoldDB" id="A0A150XCE6"/>
<protein>
    <submittedName>
        <fullName evidence="1">Uncharacterized protein</fullName>
    </submittedName>
</protein>
<accession>A0A150XCE6</accession>
<name>A0A150XCE6_9BACT</name>
<organism evidence="1 2">
    <name type="scientific">Roseivirga spongicola</name>
    <dbReference type="NCBI Taxonomy" id="333140"/>
    <lineage>
        <taxon>Bacteria</taxon>
        <taxon>Pseudomonadati</taxon>
        <taxon>Bacteroidota</taxon>
        <taxon>Cytophagia</taxon>
        <taxon>Cytophagales</taxon>
        <taxon>Roseivirgaceae</taxon>
        <taxon>Roseivirga</taxon>
    </lineage>
</organism>
<keyword evidence="2" id="KW-1185">Reference proteome</keyword>
<evidence type="ECO:0000313" key="2">
    <source>
        <dbReference type="Proteomes" id="UP000075606"/>
    </source>
</evidence>
<dbReference type="EMBL" id="LRPC01000006">
    <property type="protein sequence ID" value="KYG76407.1"/>
    <property type="molecule type" value="Genomic_DNA"/>
</dbReference>
<sequence length="97" mass="11416">MQTLNRLVFKATREPSQNIITLRNYELHLESESNRGFCYSLFKNGTRIAQWKWEADKQFTSISLFRRNSTPPTLQSDLTEAIRKAGFWTFHSQVEVC</sequence>
<evidence type="ECO:0000313" key="1">
    <source>
        <dbReference type="EMBL" id="KYG76407.1"/>
    </source>
</evidence>
<dbReference type="RefSeq" id="WP_068218877.1">
    <property type="nucleotide sequence ID" value="NZ_CP139724.1"/>
</dbReference>